<feature type="compositionally biased region" description="Low complexity" evidence="1">
    <location>
        <begin position="114"/>
        <end position="130"/>
    </location>
</feature>
<accession>A0A3S0SCL9</accession>
<dbReference type="EMBL" id="RJTH01000002">
    <property type="protein sequence ID" value="RUM25831.1"/>
    <property type="molecule type" value="Genomic_DNA"/>
</dbReference>
<organism evidence="2 3">
    <name type="scientific">Rhizobium vallis</name>
    <dbReference type="NCBI Taxonomy" id="634290"/>
    <lineage>
        <taxon>Bacteria</taxon>
        <taxon>Pseudomonadati</taxon>
        <taxon>Pseudomonadota</taxon>
        <taxon>Alphaproteobacteria</taxon>
        <taxon>Hyphomicrobiales</taxon>
        <taxon>Rhizobiaceae</taxon>
        <taxon>Rhizobium/Agrobacterium group</taxon>
        <taxon>Rhizobium</taxon>
    </lineage>
</organism>
<dbReference type="AlphaFoldDB" id="A0A3S0SCL9"/>
<keyword evidence="3" id="KW-1185">Reference proteome</keyword>
<name>A0A3S0SCL9_9HYPH</name>
<proteinExistence type="predicted"/>
<gene>
    <name evidence="2" type="ORF">EFQ99_05895</name>
</gene>
<dbReference type="RefSeq" id="WP_126919750.1">
    <property type="nucleotide sequence ID" value="NZ_ML133687.1"/>
</dbReference>
<feature type="region of interest" description="Disordered" evidence="1">
    <location>
        <begin position="100"/>
        <end position="130"/>
    </location>
</feature>
<evidence type="ECO:0000313" key="2">
    <source>
        <dbReference type="EMBL" id="RUM25831.1"/>
    </source>
</evidence>
<protein>
    <recommendedName>
        <fullName evidence="4">GGDEF domain-containing protein</fullName>
    </recommendedName>
</protein>
<evidence type="ECO:0008006" key="4">
    <source>
        <dbReference type="Google" id="ProtNLM"/>
    </source>
</evidence>
<reference evidence="3" key="1">
    <citation type="submission" date="2018-11" db="EMBL/GenBank/DDBJ databases">
        <title>Rhizobium chutanense sp. nov., isolated from root nodules of Phaseolus vulgaris in China.</title>
        <authorList>
            <person name="Huo Y."/>
        </authorList>
    </citation>
    <scope>NUCLEOTIDE SEQUENCE [LARGE SCALE GENOMIC DNA]</scope>
    <source>
        <strain evidence="3">CCBAU 65647</strain>
    </source>
</reference>
<evidence type="ECO:0000313" key="3">
    <source>
        <dbReference type="Proteomes" id="UP000278823"/>
    </source>
</evidence>
<sequence>MRVPYAFFVTIDNLSDIAEFFGEGAAGRVLAEVARRLEQAFGARFQLESIESWGVTVSASLFGNDEQDWSLVDAALNTAASLPISVGNARLPVALSCRKDRPVDGDSQRTAVHSSAGRGAAAASSRLPPR</sequence>
<dbReference type="OrthoDB" id="23692at2"/>
<evidence type="ECO:0000256" key="1">
    <source>
        <dbReference type="SAM" id="MobiDB-lite"/>
    </source>
</evidence>
<dbReference type="Proteomes" id="UP000278823">
    <property type="component" value="Unassembled WGS sequence"/>
</dbReference>
<comment type="caution">
    <text evidence="2">The sequence shown here is derived from an EMBL/GenBank/DDBJ whole genome shotgun (WGS) entry which is preliminary data.</text>
</comment>